<dbReference type="InterPro" id="IPR051466">
    <property type="entry name" value="D-amino_acid_metab_enzyme"/>
</dbReference>
<dbReference type="PANTHER" id="PTHR28004:SF2">
    <property type="entry name" value="D-SERINE DEHYDRATASE"/>
    <property type="match status" value="1"/>
</dbReference>
<keyword evidence="5" id="KW-1185">Reference proteome</keyword>
<dbReference type="Pfam" id="PF14031">
    <property type="entry name" value="D-ser_dehydrat"/>
    <property type="match status" value="1"/>
</dbReference>
<dbReference type="CDD" id="cd06821">
    <property type="entry name" value="PLPDE_III_D-TA"/>
    <property type="match status" value="1"/>
</dbReference>
<dbReference type="PANTHER" id="PTHR28004">
    <property type="entry name" value="ZGC:162816-RELATED"/>
    <property type="match status" value="1"/>
</dbReference>
<comment type="caution">
    <text evidence="4">The sequence shown here is derived from an EMBL/GenBank/DDBJ whole genome shotgun (WGS) entry which is preliminary data.</text>
</comment>
<evidence type="ECO:0000256" key="1">
    <source>
        <dbReference type="ARBA" id="ARBA00005323"/>
    </source>
</evidence>
<gene>
    <name evidence="4" type="ORF">EDB95_4105</name>
</gene>
<evidence type="ECO:0000313" key="5">
    <source>
        <dbReference type="Proteomes" id="UP000294498"/>
    </source>
</evidence>
<dbReference type="SMART" id="SM01119">
    <property type="entry name" value="D-ser_dehydrat"/>
    <property type="match status" value="1"/>
</dbReference>
<dbReference type="OrthoDB" id="9788869at2"/>
<name>A0A4R8DFB6_9BACT</name>
<dbReference type="InterPro" id="IPR029066">
    <property type="entry name" value="PLP-binding_barrel"/>
</dbReference>
<dbReference type="SUPFAM" id="SSF51419">
    <property type="entry name" value="PLP-binding barrel"/>
    <property type="match status" value="1"/>
</dbReference>
<dbReference type="Proteomes" id="UP000294498">
    <property type="component" value="Unassembled WGS sequence"/>
</dbReference>
<dbReference type="Pfam" id="PF01168">
    <property type="entry name" value="Ala_racemase_N"/>
    <property type="match status" value="1"/>
</dbReference>
<evidence type="ECO:0000256" key="2">
    <source>
        <dbReference type="ARBA" id="ARBA00023239"/>
    </source>
</evidence>
<dbReference type="EMBL" id="SODV01000002">
    <property type="protein sequence ID" value="TDW96279.1"/>
    <property type="molecule type" value="Genomic_DNA"/>
</dbReference>
<dbReference type="AlphaFoldDB" id="A0A4R8DFB6"/>
<feature type="domain" description="D-serine dehydratase-like" evidence="3">
    <location>
        <begin position="259"/>
        <end position="349"/>
    </location>
</feature>
<organism evidence="4 5">
    <name type="scientific">Dinghuibacter silviterrae</name>
    <dbReference type="NCBI Taxonomy" id="1539049"/>
    <lineage>
        <taxon>Bacteria</taxon>
        <taxon>Pseudomonadati</taxon>
        <taxon>Bacteroidota</taxon>
        <taxon>Chitinophagia</taxon>
        <taxon>Chitinophagales</taxon>
        <taxon>Chitinophagaceae</taxon>
        <taxon>Dinghuibacter</taxon>
    </lineage>
</organism>
<dbReference type="InterPro" id="IPR001608">
    <property type="entry name" value="Ala_racemase_N"/>
</dbReference>
<sequence>MENWFVLAHPDKIDTPALLVYRDRVARNIDLMVKTAGDASRLIPHVKTHKMREVVEMQLDKGIRRFKCATIAEAEMLALAGASAVLVAYQLNGPKIDRYLELVGKYPRIVWSSIVDNIDSARALAGKAQQRNVHASVFLDIDSGMHRTGIPPEDALELARDIKSIKNLRLLGLHAYDGHIRDTDFATRTERAEAAMRPVRELARKMTAEGFDEPLIIAGGTPTFTVHAKHKDLWCSPGTCVFSDHGYGSQLKEQHFQPAVVLMTRVVSRPGPGLVTTDLGHKSVAAENPIDKRIFFLNLEGYEVVSQSEEHLVIRVPEGREPEIGAVLYGLPYHVCPSVALHDEAIIIVDGEEVDVWPVLARRRSIGV</sequence>
<evidence type="ECO:0000259" key="3">
    <source>
        <dbReference type="SMART" id="SM01119"/>
    </source>
</evidence>
<dbReference type="InterPro" id="IPR042208">
    <property type="entry name" value="D-ser_dehydrat-like_sf"/>
</dbReference>
<comment type="similarity">
    <text evidence="1">Belongs to the DSD1 family.</text>
</comment>
<keyword evidence="2" id="KW-0456">Lyase</keyword>
<protein>
    <submittedName>
        <fullName evidence="4">D-serine deaminase-like pyridoxal phosphate-dependent protein</fullName>
    </submittedName>
</protein>
<reference evidence="4 5" key="1">
    <citation type="submission" date="2019-03" db="EMBL/GenBank/DDBJ databases">
        <title>Genomic Encyclopedia of Type Strains, Phase IV (KMG-IV): sequencing the most valuable type-strain genomes for metagenomic binning, comparative biology and taxonomic classification.</title>
        <authorList>
            <person name="Goeker M."/>
        </authorList>
    </citation>
    <scope>NUCLEOTIDE SEQUENCE [LARGE SCALE GENOMIC DNA]</scope>
    <source>
        <strain evidence="4 5">DSM 100059</strain>
    </source>
</reference>
<dbReference type="Gene3D" id="2.40.37.20">
    <property type="entry name" value="D-serine dehydratase-like domain"/>
    <property type="match status" value="1"/>
</dbReference>
<dbReference type="Gene3D" id="3.20.20.10">
    <property type="entry name" value="Alanine racemase"/>
    <property type="match status" value="1"/>
</dbReference>
<evidence type="ECO:0000313" key="4">
    <source>
        <dbReference type="EMBL" id="TDW96279.1"/>
    </source>
</evidence>
<proteinExistence type="inferred from homology"/>
<dbReference type="InterPro" id="IPR026956">
    <property type="entry name" value="D-ser_dehydrat-like_dom"/>
</dbReference>
<dbReference type="GO" id="GO:0008721">
    <property type="term" value="F:D-serine ammonia-lyase activity"/>
    <property type="evidence" value="ECO:0007669"/>
    <property type="project" value="TreeGrafter"/>
</dbReference>
<dbReference type="GO" id="GO:0036088">
    <property type="term" value="P:D-serine catabolic process"/>
    <property type="evidence" value="ECO:0007669"/>
    <property type="project" value="TreeGrafter"/>
</dbReference>
<accession>A0A4R8DFB6</accession>
<dbReference type="RefSeq" id="WP_133996429.1">
    <property type="nucleotide sequence ID" value="NZ_SODV01000002.1"/>
</dbReference>